<name>A0A8S1HE88_9PELO</name>
<evidence type="ECO:0000256" key="1">
    <source>
        <dbReference type="SAM" id="MobiDB-lite"/>
    </source>
</evidence>
<sequence>MGGGGEGGENMLASRLEAKSGGNSGPKSRVQMAYTRLRHCSSDSFFSSGWIDVDSSASQSVPSTIINLLGI</sequence>
<dbReference type="AlphaFoldDB" id="A0A8S1HE88"/>
<comment type="caution">
    <text evidence="2">The sequence shown here is derived from an EMBL/GenBank/DDBJ whole genome shotgun (WGS) entry which is preliminary data.</text>
</comment>
<organism evidence="2 3">
    <name type="scientific">Caenorhabditis auriculariae</name>
    <dbReference type="NCBI Taxonomy" id="2777116"/>
    <lineage>
        <taxon>Eukaryota</taxon>
        <taxon>Metazoa</taxon>
        <taxon>Ecdysozoa</taxon>
        <taxon>Nematoda</taxon>
        <taxon>Chromadorea</taxon>
        <taxon>Rhabditida</taxon>
        <taxon>Rhabditina</taxon>
        <taxon>Rhabditomorpha</taxon>
        <taxon>Rhabditoidea</taxon>
        <taxon>Rhabditidae</taxon>
        <taxon>Peloderinae</taxon>
        <taxon>Caenorhabditis</taxon>
    </lineage>
</organism>
<proteinExistence type="predicted"/>
<reference evidence="2" key="1">
    <citation type="submission" date="2020-10" db="EMBL/GenBank/DDBJ databases">
        <authorList>
            <person name="Kikuchi T."/>
        </authorList>
    </citation>
    <scope>NUCLEOTIDE SEQUENCE</scope>
    <source>
        <strain evidence="2">NKZ352</strain>
    </source>
</reference>
<gene>
    <name evidence="2" type="ORF">CAUJ_LOCUS7529</name>
</gene>
<evidence type="ECO:0000313" key="2">
    <source>
        <dbReference type="EMBL" id="CAD6191610.1"/>
    </source>
</evidence>
<feature type="region of interest" description="Disordered" evidence="1">
    <location>
        <begin position="1"/>
        <end position="29"/>
    </location>
</feature>
<dbReference type="Proteomes" id="UP000835052">
    <property type="component" value="Unassembled WGS sequence"/>
</dbReference>
<keyword evidence="3" id="KW-1185">Reference proteome</keyword>
<dbReference type="EMBL" id="CAJGYM010000022">
    <property type="protein sequence ID" value="CAD6191610.1"/>
    <property type="molecule type" value="Genomic_DNA"/>
</dbReference>
<evidence type="ECO:0000313" key="3">
    <source>
        <dbReference type="Proteomes" id="UP000835052"/>
    </source>
</evidence>
<accession>A0A8S1HE88</accession>
<protein>
    <submittedName>
        <fullName evidence="2">Uncharacterized protein</fullName>
    </submittedName>
</protein>